<dbReference type="PROSITE" id="PS00018">
    <property type="entry name" value="EF_HAND_1"/>
    <property type="match status" value="3"/>
</dbReference>
<gene>
    <name evidence="7" type="ORF">THAOC_30164</name>
</gene>
<evidence type="ECO:0000313" key="7">
    <source>
        <dbReference type="EMBL" id="EJK50743.1"/>
    </source>
</evidence>
<dbReference type="PANTHER" id="PTHR40280:SF1">
    <property type="entry name" value="VOC DOMAIN-CONTAINING PROTEIN"/>
    <property type="match status" value="1"/>
</dbReference>
<dbReference type="PROSITE" id="PS50222">
    <property type="entry name" value="EF_HAND_2"/>
    <property type="match status" value="3"/>
</dbReference>
<keyword evidence="1" id="KW-0479">Metal-binding</keyword>
<name>K0RAQ8_THAOC</name>
<feature type="domain" description="EF-hand" evidence="5">
    <location>
        <begin position="617"/>
        <end position="652"/>
    </location>
</feature>
<dbReference type="InterPro" id="IPR037523">
    <property type="entry name" value="VOC_core"/>
</dbReference>
<dbReference type="InterPro" id="IPR018146">
    <property type="entry name" value="Glyoxalase_1_CS"/>
</dbReference>
<dbReference type="PROSITE" id="PS51819">
    <property type="entry name" value="VOC"/>
    <property type="match status" value="1"/>
</dbReference>
<dbReference type="InterPro" id="IPR002048">
    <property type="entry name" value="EF_hand_dom"/>
</dbReference>
<proteinExistence type="predicted"/>
<dbReference type="InterPro" id="IPR029068">
    <property type="entry name" value="Glyas_Bleomycin-R_OHBP_Dase"/>
</dbReference>
<dbReference type="Pfam" id="PF00903">
    <property type="entry name" value="Glyoxalase"/>
    <property type="match status" value="1"/>
</dbReference>
<dbReference type="EMBL" id="AGNL01043055">
    <property type="protein sequence ID" value="EJK50743.1"/>
    <property type="molecule type" value="Genomic_DNA"/>
</dbReference>
<evidence type="ECO:0000256" key="3">
    <source>
        <dbReference type="ARBA" id="ARBA00022837"/>
    </source>
</evidence>
<dbReference type="Gene3D" id="3.10.180.10">
    <property type="entry name" value="2,3-Dihydroxybiphenyl 1,2-Dioxygenase, domain 1"/>
    <property type="match status" value="1"/>
</dbReference>
<feature type="region of interest" description="Disordered" evidence="4">
    <location>
        <begin position="1"/>
        <end position="42"/>
    </location>
</feature>
<keyword evidence="2" id="KW-0677">Repeat</keyword>
<feature type="domain" description="EF-hand" evidence="5">
    <location>
        <begin position="542"/>
        <end position="577"/>
    </location>
</feature>
<feature type="domain" description="EF-hand" evidence="5">
    <location>
        <begin position="653"/>
        <end position="688"/>
    </location>
</feature>
<evidence type="ECO:0000256" key="4">
    <source>
        <dbReference type="SAM" id="MobiDB-lite"/>
    </source>
</evidence>
<dbReference type="FunFam" id="1.10.238.10:FF:000003">
    <property type="entry name" value="Calmodulin A"/>
    <property type="match status" value="1"/>
</dbReference>
<comment type="caution">
    <text evidence="7">The sequence shown here is derived from an EMBL/GenBank/DDBJ whole genome shotgun (WGS) entry which is preliminary data.</text>
</comment>
<dbReference type="GO" id="GO:0005509">
    <property type="term" value="F:calcium ion binding"/>
    <property type="evidence" value="ECO:0007669"/>
    <property type="project" value="InterPro"/>
</dbReference>
<dbReference type="GO" id="GO:0004462">
    <property type="term" value="F:lactoylglutathione lyase activity"/>
    <property type="evidence" value="ECO:0007669"/>
    <property type="project" value="InterPro"/>
</dbReference>
<evidence type="ECO:0000259" key="6">
    <source>
        <dbReference type="PROSITE" id="PS51819"/>
    </source>
</evidence>
<dbReference type="PROSITE" id="PS00934">
    <property type="entry name" value="GLYOXALASE_I_1"/>
    <property type="match status" value="1"/>
</dbReference>
<dbReference type="eggNOG" id="KOG0032">
    <property type="taxonomic scope" value="Eukaryota"/>
</dbReference>
<protein>
    <submittedName>
        <fullName evidence="7">Uncharacterized protein</fullName>
    </submittedName>
</protein>
<organism evidence="7 8">
    <name type="scientific">Thalassiosira oceanica</name>
    <name type="common">Marine diatom</name>
    <dbReference type="NCBI Taxonomy" id="159749"/>
    <lineage>
        <taxon>Eukaryota</taxon>
        <taxon>Sar</taxon>
        <taxon>Stramenopiles</taxon>
        <taxon>Ochrophyta</taxon>
        <taxon>Bacillariophyta</taxon>
        <taxon>Coscinodiscophyceae</taxon>
        <taxon>Thalassiosirophycidae</taxon>
        <taxon>Thalassiosirales</taxon>
        <taxon>Thalassiosiraceae</taxon>
        <taxon>Thalassiosira</taxon>
    </lineage>
</organism>
<dbReference type="InterPro" id="IPR004360">
    <property type="entry name" value="Glyas_Fos-R_dOase_dom"/>
</dbReference>
<evidence type="ECO:0000256" key="1">
    <source>
        <dbReference type="ARBA" id="ARBA00022723"/>
    </source>
</evidence>
<dbReference type="Pfam" id="PF13202">
    <property type="entry name" value="EF-hand_5"/>
    <property type="match status" value="1"/>
</dbReference>
<dbReference type="Gene3D" id="1.10.238.10">
    <property type="entry name" value="EF-hand"/>
    <property type="match status" value="2"/>
</dbReference>
<dbReference type="SUPFAM" id="SSF54593">
    <property type="entry name" value="Glyoxalase/Bleomycin resistance protein/Dihydroxybiphenyl dioxygenase"/>
    <property type="match status" value="1"/>
</dbReference>
<dbReference type="SMART" id="SM00054">
    <property type="entry name" value="EFh"/>
    <property type="match status" value="3"/>
</dbReference>
<keyword evidence="3" id="KW-0106">Calcium</keyword>
<evidence type="ECO:0000259" key="5">
    <source>
        <dbReference type="PROSITE" id="PS50222"/>
    </source>
</evidence>
<evidence type="ECO:0000313" key="8">
    <source>
        <dbReference type="Proteomes" id="UP000266841"/>
    </source>
</evidence>
<dbReference type="SUPFAM" id="SSF47473">
    <property type="entry name" value="EF-hand"/>
    <property type="match status" value="1"/>
</dbReference>
<feature type="compositionally biased region" description="Basic and acidic residues" evidence="4">
    <location>
        <begin position="27"/>
        <end position="38"/>
    </location>
</feature>
<dbReference type="PANTHER" id="PTHR40280">
    <property type="entry name" value="BLR6907 PROTEIN"/>
    <property type="match status" value="1"/>
</dbReference>
<dbReference type="OrthoDB" id="410751at2759"/>
<sequence length="916" mass="100828">MGELLDTVKPARPPSAQPTTCTGTAPEEQRSSHCKTGDDDNEEPAFIIPHNYRLLRCRKGRRGGFLHAISPEKGEEGDDLKGHVTCFLGLYHPVGRLVLDAHVTRARFGLDVKSSDNIQKRDGVVFVDCGACQLHLNDEEPYCGMMRQLREEQAGCVLDNPFEIGLRYATLSKLKRRLSRLSKEKTYEGGHGADGREFLWIEDSYGRLFVAREAPAGGGASVEELPSVSSLCQQNIVRSDSKDCSSELVERYGADESECLGIDYIEFFVPVVDADGTTAEKIAKFYQTFFDAPASVVNDGTSNLAVVAFGKVDDNGRSEQSLLFREVEVEDAIMKGTASNDDLGTGHHISIYVGSCEDDFEVAASNCVEGGLLWVNRQFKDVVLTVEEALEEKQFRFKDIVDIETGDVLYTLEHEIRSTRSQLLISQGDVDDYPPYRSVNGRHRLWRIEFAFDVPIGHPISASYGACWLATISNPNCLDAPASSTWLIIEDQILKSFLILSPATLSSGFFARLPAKSVSVPLIGPANRVRVSSLTTSESTQAPPDTLDELFLSIDEDGSGFIDLDELKSSLVALGQPSSDEHIRSLLSDAHVECADLRALRIDMPMFKSVVGTDNELDHLELVQMYHAVDIDASGYVTGAELLHFIGGLGISVDDGDMEGLMNMYDEDGNGRISFDEFKQIAVDLDKDLRAALEPLNIMGTGEISLSDVAEAAAAKASSFLHFSPDRPMEGIADHVKGVNHIGILVSDVARSLKFYKNIMGFEQIRRPNSDATGAWLTMGNCELHLIKGEPLVYTGDDLVDMKVPYRKNSSVPAGADAGSMNTNANDDMMSDKLTTQFFLRDPDGYYIEICNCDETLTQYCLGKKDSLPGYNEGISPLSLKVAANTINLMNRWMTKLNIKKESLAQFRPKWNVCPN</sequence>
<evidence type="ECO:0000256" key="2">
    <source>
        <dbReference type="ARBA" id="ARBA00022737"/>
    </source>
</evidence>
<reference evidence="7 8" key="1">
    <citation type="journal article" date="2012" name="Genome Biol.">
        <title>Genome and low-iron response of an oceanic diatom adapted to chronic iron limitation.</title>
        <authorList>
            <person name="Lommer M."/>
            <person name="Specht M."/>
            <person name="Roy A.S."/>
            <person name="Kraemer L."/>
            <person name="Andreson R."/>
            <person name="Gutowska M.A."/>
            <person name="Wolf J."/>
            <person name="Bergner S.V."/>
            <person name="Schilhabel M.B."/>
            <person name="Klostermeier U.C."/>
            <person name="Beiko R.G."/>
            <person name="Rosenstiel P."/>
            <person name="Hippler M."/>
            <person name="Laroche J."/>
        </authorList>
    </citation>
    <scope>NUCLEOTIDE SEQUENCE [LARGE SCALE GENOMIC DNA]</scope>
    <source>
        <strain evidence="7 8">CCMP1005</strain>
    </source>
</reference>
<dbReference type="AlphaFoldDB" id="K0RAQ8"/>
<dbReference type="Pfam" id="PF13499">
    <property type="entry name" value="EF-hand_7"/>
    <property type="match status" value="1"/>
</dbReference>
<dbReference type="InterPro" id="IPR011992">
    <property type="entry name" value="EF-hand-dom_pair"/>
</dbReference>
<dbReference type="InterPro" id="IPR018247">
    <property type="entry name" value="EF_Hand_1_Ca_BS"/>
</dbReference>
<feature type="domain" description="VOC" evidence="6">
    <location>
        <begin position="738"/>
        <end position="853"/>
    </location>
</feature>
<dbReference type="CDD" id="cd00051">
    <property type="entry name" value="EFh"/>
    <property type="match status" value="1"/>
</dbReference>
<dbReference type="Proteomes" id="UP000266841">
    <property type="component" value="Unassembled WGS sequence"/>
</dbReference>
<keyword evidence="8" id="KW-1185">Reference proteome</keyword>
<accession>K0RAQ8</accession>